<feature type="transmembrane region" description="Helical" evidence="1">
    <location>
        <begin position="125"/>
        <end position="145"/>
    </location>
</feature>
<evidence type="ECO:0000313" key="3">
    <source>
        <dbReference type="EMBL" id="KAF9786684.1"/>
    </source>
</evidence>
<dbReference type="OrthoDB" id="3193253at2759"/>
<comment type="caution">
    <text evidence="3">The sequence shown here is derived from an EMBL/GenBank/DDBJ whole genome shotgun (WGS) entry which is preliminary data.</text>
</comment>
<sequence length="254" mass="28490">MSSNLGSVIQLGKDITADKYHAIAVGAIFFYDYLLTLPDEVKYVWSGRRSWAFWIFIFNRYFPMTWQFWQLTVTFAPPSRFTTEVGLICSKNSFYGLFMLVVCTLIAQTVLTARIYAVTMKNIPIAFGFTAITVTQCALGIYLTIHTASKGVQPLPPIPLDAYHLCVFAQINRGVEVTYTSLSLFYDVLAFLVVVLQAKKSRVRGLNVSTILDTIAVDATYYFMVIFTSHFVLVMTLNLGRVTIQLLPGPGVLV</sequence>
<evidence type="ECO:0000256" key="1">
    <source>
        <dbReference type="SAM" id="Phobius"/>
    </source>
</evidence>
<feature type="transmembrane region" description="Helical" evidence="1">
    <location>
        <begin position="177"/>
        <end position="198"/>
    </location>
</feature>
<keyword evidence="1" id="KW-0812">Transmembrane</keyword>
<dbReference type="EMBL" id="WIUZ02000005">
    <property type="protein sequence ID" value="KAF9786684.1"/>
    <property type="molecule type" value="Genomic_DNA"/>
</dbReference>
<proteinExistence type="predicted"/>
<reference evidence="3" key="2">
    <citation type="submission" date="2020-11" db="EMBL/GenBank/DDBJ databases">
        <authorList>
            <consortium name="DOE Joint Genome Institute"/>
            <person name="Kuo A."/>
            <person name="Miyauchi S."/>
            <person name="Kiss E."/>
            <person name="Drula E."/>
            <person name="Kohler A."/>
            <person name="Sanchez-Garcia M."/>
            <person name="Andreopoulos B."/>
            <person name="Barry K.W."/>
            <person name="Bonito G."/>
            <person name="Buee M."/>
            <person name="Carver A."/>
            <person name="Chen C."/>
            <person name="Cichocki N."/>
            <person name="Clum A."/>
            <person name="Culley D."/>
            <person name="Crous P.W."/>
            <person name="Fauchery L."/>
            <person name="Girlanda M."/>
            <person name="Hayes R."/>
            <person name="Keri Z."/>
            <person name="Labutti K."/>
            <person name="Lipzen A."/>
            <person name="Lombard V."/>
            <person name="Magnuson J."/>
            <person name="Maillard F."/>
            <person name="Morin E."/>
            <person name="Murat C."/>
            <person name="Nolan M."/>
            <person name="Ohm R."/>
            <person name="Pangilinan J."/>
            <person name="Pereira M."/>
            <person name="Perotto S."/>
            <person name="Peter M."/>
            <person name="Riley R."/>
            <person name="Sitrit Y."/>
            <person name="Stielow B."/>
            <person name="Szollosi G."/>
            <person name="Zifcakova L."/>
            <person name="Stursova M."/>
            <person name="Spatafora J.W."/>
            <person name="Tedersoo L."/>
            <person name="Vaario L.-M."/>
            <person name="Yamada A."/>
            <person name="Yan M."/>
            <person name="Wang P."/>
            <person name="Xu J."/>
            <person name="Bruns T."/>
            <person name="Baldrian P."/>
            <person name="Vilgalys R."/>
            <person name="Henrissat B."/>
            <person name="Grigoriev I.V."/>
            <person name="Hibbett D."/>
            <person name="Nagy L.G."/>
            <person name="Martin F.M."/>
        </authorList>
    </citation>
    <scope>NUCLEOTIDE SEQUENCE</scope>
    <source>
        <strain evidence="3">UH-Tt-Lm1</strain>
    </source>
</reference>
<feature type="transmembrane region" description="Helical" evidence="1">
    <location>
        <begin position="219"/>
        <end position="240"/>
    </location>
</feature>
<keyword evidence="1" id="KW-1133">Transmembrane helix</keyword>
<reference evidence="3" key="1">
    <citation type="journal article" date="2020" name="Nat. Commun.">
        <title>Large-scale genome sequencing of mycorrhizal fungi provides insights into the early evolution of symbiotic traits.</title>
        <authorList>
            <person name="Miyauchi S."/>
            <person name="Kiss E."/>
            <person name="Kuo A."/>
            <person name="Drula E."/>
            <person name="Kohler A."/>
            <person name="Sanchez-Garcia M."/>
            <person name="Morin E."/>
            <person name="Andreopoulos B."/>
            <person name="Barry K.W."/>
            <person name="Bonito G."/>
            <person name="Buee M."/>
            <person name="Carver A."/>
            <person name="Chen C."/>
            <person name="Cichocki N."/>
            <person name="Clum A."/>
            <person name="Culley D."/>
            <person name="Crous P.W."/>
            <person name="Fauchery L."/>
            <person name="Girlanda M."/>
            <person name="Hayes R.D."/>
            <person name="Keri Z."/>
            <person name="LaButti K."/>
            <person name="Lipzen A."/>
            <person name="Lombard V."/>
            <person name="Magnuson J."/>
            <person name="Maillard F."/>
            <person name="Murat C."/>
            <person name="Nolan M."/>
            <person name="Ohm R.A."/>
            <person name="Pangilinan J."/>
            <person name="Pereira M.F."/>
            <person name="Perotto S."/>
            <person name="Peter M."/>
            <person name="Pfister S."/>
            <person name="Riley R."/>
            <person name="Sitrit Y."/>
            <person name="Stielow J.B."/>
            <person name="Szollosi G."/>
            <person name="Zifcakova L."/>
            <person name="Stursova M."/>
            <person name="Spatafora J.W."/>
            <person name="Tedersoo L."/>
            <person name="Vaario L.M."/>
            <person name="Yamada A."/>
            <person name="Yan M."/>
            <person name="Wang P."/>
            <person name="Xu J."/>
            <person name="Bruns T."/>
            <person name="Baldrian P."/>
            <person name="Vilgalys R."/>
            <person name="Dunand C."/>
            <person name="Henrissat B."/>
            <person name="Grigoriev I.V."/>
            <person name="Hibbett D."/>
            <person name="Nagy L.G."/>
            <person name="Martin F.M."/>
        </authorList>
    </citation>
    <scope>NUCLEOTIDE SEQUENCE</scope>
    <source>
        <strain evidence="3">UH-Tt-Lm1</strain>
    </source>
</reference>
<keyword evidence="4" id="KW-1185">Reference proteome</keyword>
<dbReference type="Pfam" id="PF20151">
    <property type="entry name" value="DUF6533"/>
    <property type="match status" value="1"/>
</dbReference>
<evidence type="ECO:0000259" key="2">
    <source>
        <dbReference type="Pfam" id="PF20151"/>
    </source>
</evidence>
<dbReference type="AlphaFoldDB" id="A0A9P6HJH5"/>
<feature type="transmembrane region" description="Helical" evidence="1">
    <location>
        <begin position="94"/>
        <end position="113"/>
    </location>
</feature>
<name>A0A9P6HJH5_9AGAM</name>
<feature type="domain" description="DUF6533" evidence="2">
    <location>
        <begin position="22"/>
        <end position="64"/>
    </location>
</feature>
<accession>A0A9P6HJH5</accession>
<protein>
    <recommendedName>
        <fullName evidence="2">DUF6533 domain-containing protein</fullName>
    </recommendedName>
</protein>
<evidence type="ECO:0000313" key="4">
    <source>
        <dbReference type="Proteomes" id="UP000736335"/>
    </source>
</evidence>
<feature type="transmembrane region" description="Helical" evidence="1">
    <location>
        <begin position="50"/>
        <end position="69"/>
    </location>
</feature>
<dbReference type="Proteomes" id="UP000736335">
    <property type="component" value="Unassembled WGS sequence"/>
</dbReference>
<gene>
    <name evidence="3" type="ORF">BJ322DRAFT_1051375</name>
</gene>
<feature type="transmembrane region" description="Helical" evidence="1">
    <location>
        <begin position="20"/>
        <end position="38"/>
    </location>
</feature>
<keyword evidence="1" id="KW-0472">Membrane</keyword>
<dbReference type="InterPro" id="IPR045340">
    <property type="entry name" value="DUF6533"/>
</dbReference>
<organism evidence="3 4">
    <name type="scientific">Thelephora terrestris</name>
    <dbReference type="NCBI Taxonomy" id="56493"/>
    <lineage>
        <taxon>Eukaryota</taxon>
        <taxon>Fungi</taxon>
        <taxon>Dikarya</taxon>
        <taxon>Basidiomycota</taxon>
        <taxon>Agaricomycotina</taxon>
        <taxon>Agaricomycetes</taxon>
        <taxon>Thelephorales</taxon>
        <taxon>Thelephoraceae</taxon>
        <taxon>Thelephora</taxon>
    </lineage>
</organism>